<evidence type="ECO:0000313" key="2">
    <source>
        <dbReference type="Proteomes" id="UP000636800"/>
    </source>
</evidence>
<proteinExistence type="predicted"/>
<comment type="caution">
    <text evidence="1">The sequence shown here is derived from an EMBL/GenBank/DDBJ whole genome shotgun (WGS) entry which is preliminary data.</text>
</comment>
<sequence>MGSPIVRPPVHLIFRLMPRPRLDQQMAPYAITSSHCVQCSWTRNLKLSLRYSLVAQGHQFPPVAATDFVRREAFSGLFVVAG</sequence>
<protein>
    <submittedName>
        <fullName evidence="1">Uncharacterized protein</fullName>
    </submittedName>
</protein>
<dbReference type="EMBL" id="JADCNL010000001">
    <property type="protein sequence ID" value="KAG0499559.1"/>
    <property type="molecule type" value="Genomic_DNA"/>
</dbReference>
<accession>A0A835S1F2</accession>
<dbReference type="AlphaFoldDB" id="A0A835S1F2"/>
<gene>
    <name evidence="1" type="ORF">HPP92_004250</name>
</gene>
<name>A0A835S1F2_VANPL</name>
<keyword evidence="2" id="KW-1185">Reference proteome</keyword>
<reference evidence="1 2" key="1">
    <citation type="journal article" date="2020" name="Nat. Food">
        <title>A phased Vanilla planifolia genome enables genetic improvement of flavour and production.</title>
        <authorList>
            <person name="Hasing T."/>
            <person name="Tang H."/>
            <person name="Brym M."/>
            <person name="Khazi F."/>
            <person name="Huang T."/>
            <person name="Chambers A.H."/>
        </authorList>
    </citation>
    <scope>NUCLEOTIDE SEQUENCE [LARGE SCALE GENOMIC DNA]</scope>
    <source>
        <tissue evidence="1">Leaf</tissue>
    </source>
</reference>
<dbReference type="OrthoDB" id="1923775at2759"/>
<evidence type="ECO:0000313" key="1">
    <source>
        <dbReference type="EMBL" id="KAG0499559.1"/>
    </source>
</evidence>
<dbReference type="Proteomes" id="UP000636800">
    <property type="component" value="Chromosome 1"/>
</dbReference>
<organism evidence="1 2">
    <name type="scientific">Vanilla planifolia</name>
    <name type="common">Vanilla</name>
    <dbReference type="NCBI Taxonomy" id="51239"/>
    <lineage>
        <taxon>Eukaryota</taxon>
        <taxon>Viridiplantae</taxon>
        <taxon>Streptophyta</taxon>
        <taxon>Embryophyta</taxon>
        <taxon>Tracheophyta</taxon>
        <taxon>Spermatophyta</taxon>
        <taxon>Magnoliopsida</taxon>
        <taxon>Liliopsida</taxon>
        <taxon>Asparagales</taxon>
        <taxon>Orchidaceae</taxon>
        <taxon>Vanilloideae</taxon>
        <taxon>Vanilleae</taxon>
        <taxon>Vanilla</taxon>
    </lineage>
</organism>